<dbReference type="SUPFAM" id="SSF53474">
    <property type="entry name" value="alpha/beta-Hydrolases"/>
    <property type="match status" value="1"/>
</dbReference>
<dbReference type="InterPro" id="IPR000073">
    <property type="entry name" value="AB_hydrolase_1"/>
</dbReference>
<feature type="domain" description="AB hydrolase-1" evidence="1">
    <location>
        <begin position="17"/>
        <end position="240"/>
    </location>
</feature>
<reference evidence="2 3" key="1">
    <citation type="submission" date="2024-06" db="EMBL/GenBank/DDBJ databases">
        <title>Sorghum-associated microbial communities from plants grown in Nebraska, USA.</title>
        <authorList>
            <person name="Schachtman D."/>
        </authorList>
    </citation>
    <scope>NUCLEOTIDE SEQUENCE [LARGE SCALE GENOMIC DNA]</scope>
    <source>
        <strain evidence="2 3">736</strain>
    </source>
</reference>
<dbReference type="EMBL" id="JBEPSB010000032">
    <property type="protein sequence ID" value="MET4563171.1"/>
    <property type="molecule type" value="Genomic_DNA"/>
</dbReference>
<evidence type="ECO:0000259" key="1">
    <source>
        <dbReference type="Pfam" id="PF12697"/>
    </source>
</evidence>
<comment type="caution">
    <text evidence="2">The sequence shown here is derived from an EMBL/GenBank/DDBJ whole genome shotgun (WGS) entry which is preliminary data.</text>
</comment>
<gene>
    <name evidence="2" type="ORF">ABIA69_004364</name>
</gene>
<dbReference type="Pfam" id="PF12697">
    <property type="entry name" value="Abhydrolase_6"/>
    <property type="match status" value="1"/>
</dbReference>
<protein>
    <submittedName>
        <fullName evidence="2">Pimeloyl-ACP methyl ester carboxylesterase</fullName>
    </submittedName>
</protein>
<proteinExistence type="predicted"/>
<evidence type="ECO:0000313" key="3">
    <source>
        <dbReference type="Proteomes" id="UP001549363"/>
    </source>
</evidence>
<organism evidence="2 3">
    <name type="scientific">Lysinibacillus parviboronicapiens</name>
    <dbReference type="NCBI Taxonomy" id="436516"/>
    <lineage>
        <taxon>Bacteria</taxon>
        <taxon>Bacillati</taxon>
        <taxon>Bacillota</taxon>
        <taxon>Bacilli</taxon>
        <taxon>Bacillales</taxon>
        <taxon>Bacillaceae</taxon>
        <taxon>Lysinibacillus</taxon>
    </lineage>
</organism>
<dbReference type="InterPro" id="IPR029058">
    <property type="entry name" value="AB_hydrolase_fold"/>
</dbReference>
<dbReference type="InterPro" id="IPR050266">
    <property type="entry name" value="AB_hydrolase_sf"/>
</dbReference>
<dbReference type="Proteomes" id="UP001549363">
    <property type="component" value="Unassembled WGS sequence"/>
</dbReference>
<accession>A0ABV2PQE8</accession>
<evidence type="ECO:0000313" key="2">
    <source>
        <dbReference type="EMBL" id="MET4563171.1"/>
    </source>
</evidence>
<sequence>MAVYFKEYGDRSAPLMLFLHGGGVSGWMWEQQIQHFAPHYHCVVPDLPGHGKNYKDPYFSIENTAEKMIQLIEKVAEERKIIVIGFSLGAQILVQLLSMRPNLVDYAVINSALVRPMSLIKKCIGPTVKLTSPLIAIRAFSKIQAKTLYIPAEKFNHYYEESRQMRQHTLTRVLEENLSFAIPENFKHVETPMLVIVGEKEKSMMKKSVMDLLNSNSNCVGMLVADIGHGLALASPAFFNETIDNWLQDSSS</sequence>
<keyword evidence="3" id="KW-1185">Reference proteome</keyword>
<dbReference type="PANTHER" id="PTHR43798">
    <property type="entry name" value="MONOACYLGLYCEROL LIPASE"/>
    <property type="match status" value="1"/>
</dbReference>
<dbReference type="Gene3D" id="3.40.50.1820">
    <property type="entry name" value="alpha/beta hydrolase"/>
    <property type="match status" value="1"/>
</dbReference>
<name>A0ABV2PQE8_9BACI</name>
<dbReference type="RefSeq" id="WP_354473063.1">
    <property type="nucleotide sequence ID" value="NZ_JBEPSB010000032.1"/>
</dbReference>